<protein>
    <submittedName>
        <fullName evidence="1">Uncharacterized protein</fullName>
    </submittedName>
</protein>
<name>A0A561DZG0_9BACI</name>
<sequence length="159" mass="18152">MNYFKLIKDISSNMLFESFGNKRLIPCLEGGYDWNLKRPEEIAKESTLFNINYPKGPSRQSKANNMNEVIANHRLGKFLKGKIRSSGCVQNEIPVYIITKDTDHEDLTEGDMIYLDKGEGTHIEVFNKRKKAKVVLNLDGKVNSKKTAVALDEKRKINC</sequence>
<reference evidence="1 2" key="1">
    <citation type="submission" date="2019-06" db="EMBL/GenBank/DDBJ databases">
        <title>Sorghum-associated microbial communities from plants grown in Nebraska, USA.</title>
        <authorList>
            <person name="Schachtman D."/>
        </authorList>
    </citation>
    <scope>NUCLEOTIDE SEQUENCE [LARGE SCALE GENOMIC DNA]</scope>
    <source>
        <strain evidence="1 2">2482</strain>
    </source>
</reference>
<proteinExistence type="predicted"/>
<dbReference type="Proteomes" id="UP000319671">
    <property type="component" value="Unassembled WGS sequence"/>
</dbReference>
<organism evidence="1 2">
    <name type="scientific">Neobacillus bataviensis</name>
    <dbReference type="NCBI Taxonomy" id="220685"/>
    <lineage>
        <taxon>Bacteria</taxon>
        <taxon>Bacillati</taxon>
        <taxon>Bacillota</taxon>
        <taxon>Bacilli</taxon>
        <taxon>Bacillales</taxon>
        <taxon>Bacillaceae</taxon>
        <taxon>Neobacillus</taxon>
    </lineage>
</organism>
<comment type="caution">
    <text evidence="1">The sequence shown here is derived from an EMBL/GenBank/DDBJ whole genome shotgun (WGS) entry which is preliminary data.</text>
</comment>
<gene>
    <name evidence="1" type="ORF">FB550_101782</name>
</gene>
<dbReference type="RefSeq" id="WP_144562388.1">
    <property type="nucleotide sequence ID" value="NZ_VIVN01000001.1"/>
</dbReference>
<dbReference type="AlphaFoldDB" id="A0A561DZG0"/>
<dbReference type="EMBL" id="VIVN01000001">
    <property type="protein sequence ID" value="TWE08754.1"/>
    <property type="molecule type" value="Genomic_DNA"/>
</dbReference>
<keyword evidence="2" id="KW-1185">Reference proteome</keyword>
<evidence type="ECO:0000313" key="2">
    <source>
        <dbReference type="Proteomes" id="UP000319671"/>
    </source>
</evidence>
<evidence type="ECO:0000313" key="1">
    <source>
        <dbReference type="EMBL" id="TWE08754.1"/>
    </source>
</evidence>
<accession>A0A561DZG0</accession>